<dbReference type="AlphaFoldDB" id="M9NV28"/>
<dbReference type="InterPro" id="IPR001713">
    <property type="entry name" value="Prot_inh_stefin"/>
</dbReference>
<dbReference type="InterPro" id="IPR018073">
    <property type="entry name" value="Prot_inh_cystat_CS"/>
</dbReference>
<comment type="similarity">
    <text evidence="2">Belongs to the cystatin family.</text>
</comment>
<dbReference type="PANTHER" id="PTHR11414:SF21">
    <property type="entry name" value="CYSTATIN 14A, TANDEM DUPLICATE 1-RELATED"/>
    <property type="match status" value="1"/>
</dbReference>
<evidence type="ECO:0000256" key="4">
    <source>
        <dbReference type="ARBA" id="ARBA00022690"/>
    </source>
</evidence>
<dbReference type="GO" id="GO:0004869">
    <property type="term" value="F:cysteine-type endopeptidase inhibitor activity"/>
    <property type="evidence" value="ECO:0007669"/>
    <property type="project" value="UniProtKB-KW"/>
</dbReference>
<dbReference type="InterPro" id="IPR000010">
    <property type="entry name" value="Cystatin_dom"/>
</dbReference>
<reference evidence="7" key="1">
    <citation type="submission" date="2012-04" db="EMBL/GenBank/DDBJ databases">
        <authorList>
            <person name="Premachandra H.K.A."/>
            <person name="Elvitigala D.A.S."/>
            <person name="Whang I."/>
            <person name="Lee J."/>
        </authorList>
    </citation>
    <scope>NUCLEOTIDE SEQUENCE</scope>
</reference>
<protein>
    <submittedName>
        <fullName evidence="7">Cystatin B</fullName>
    </submittedName>
</protein>
<sequence length="99" mass="10747">MCGGAGDVMPADEEVKGYCNEVKADILKKAGKDSVEIFEPVHYRSQLVAGVNYFVKIRIGSGGECLHARIFKGLPHTGGNLEVSSVQTNKKVEDAVEYF</sequence>
<proteinExistence type="evidence at transcript level"/>
<dbReference type="Pfam" id="PF00031">
    <property type="entry name" value="Cystatin"/>
    <property type="match status" value="1"/>
</dbReference>
<feature type="domain" description="Cystatin" evidence="6">
    <location>
        <begin position="3"/>
        <end position="92"/>
    </location>
</feature>
<comment type="subcellular location">
    <subcellularLocation>
        <location evidence="1">Cytoplasm</location>
    </subcellularLocation>
</comment>
<evidence type="ECO:0000256" key="1">
    <source>
        <dbReference type="ARBA" id="ARBA00004496"/>
    </source>
</evidence>
<evidence type="ECO:0000256" key="3">
    <source>
        <dbReference type="ARBA" id="ARBA00022490"/>
    </source>
</evidence>
<dbReference type="GO" id="GO:0005829">
    <property type="term" value="C:cytosol"/>
    <property type="evidence" value="ECO:0007669"/>
    <property type="project" value="TreeGrafter"/>
</dbReference>
<keyword evidence="5" id="KW-0789">Thiol protease inhibitor</keyword>
<dbReference type="PRINTS" id="PR00295">
    <property type="entry name" value="STEFINA"/>
</dbReference>
<organism evidence="7">
    <name type="scientific">Ruditapes philippinarum</name>
    <name type="common">Japanese carpet shell</name>
    <name type="synonym">Venerupis philippinarum</name>
    <dbReference type="NCBI Taxonomy" id="129788"/>
    <lineage>
        <taxon>Eukaryota</taxon>
        <taxon>Metazoa</taxon>
        <taxon>Spiralia</taxon>
        <taxon>Lophotrochozoa</taxon>
        <taxon>Mollusca</taxon>
        <taxon>Bivalvia</taxon>
        <taxon>Autobranchia</taxon>
        <taxon>Heteroconchia</taxon>
        <taxon>Euheterodonta</taxon>
        <taxon>Imparidentia</taxon>
        <taxon>Neoheterodontei</taxon>
        <taxon>Venerida</taxon>
        <taxon>Veneroidea</taxon>
        <taxon>Veneridae</taxon>
        <taxon>Ruditapes</taxon>
    </lineage>
</organism>
<keyword evidence="3" id="KW-0963">Cytoplasm</keyword>
<accession>M9NV28</accession>
<dbReference type="PROSITE" id="PS00287">
    <property type="entry name" value="CYSTATIN"/>
    <property type="match status" value="1"/>
</dbReference>
<dbReference type="EMBL" id="JQ972711">
    <property type="protein sequence ID" value="AFP50149.1"/>
    <property type="molecule type" value="mRNA"/>
</dbReference>
<evidence type="ECO:0000256" key="5">
    <source>
        <dbReference type="ARBA" id="ARBA00022704"/>
    </source>
</evidence>
<evidence type="ECO:0000313" key="7">
    <source>
        <dbReference type="EMBL" id="AFP50149.1"/>
    </source>
</evidence>
<name>M9NV28_RUDPH</name>
<dbReference type="Gene3D" id="3.10.450.10">
    <property type="match status" value="1"/>
</dbReference>
<evidence type="ECO:0000256" key="2">
    <source>
        <dbReference type="ARBA" id="ARBA00009403"/>
    </source>
</evidence>
<keyword evidence="4" id="KW-0646">Protease inhibitor</keyword>
<dbReference type="FunFam" id="3.10.450.10:FF:000001">
    <property type="entry name" value="Cystatin-A"/>
    <property type="match status" value="1"/>
</dbReference>
<dbReference type="PANTHER" id="PTHR11414">
    <property type="entry name" value="CYSTATIN FAMILY MEMBER"/>
    <property type="match status" value="1"/>
</dbReference>
<reference evidence="7" key="2">
    <citation type="journal article" date="2013" name="Fish Shellfish Immunol.">
        <title>Expression profile of cystatin B ortholog from Manila clam (Ruditapes philippinarum) in host pathology with respect to its structural and functional properties.</title>
        <authorList>
            <person name="Premachandra H.K."/>
            <person name="Elvitigala D.A."/>
            <person name="Whang I."/>
            <person name="Kim E."/>
            <person name="De Zoysa M."/>
            <person name="Lim B.S."/>
            <person name="Yeo S.Y."/>
            <person name="Kim S."/>
            <person name="Park M.A."/>
            <person name="Park H.C."/>
            <person name="Lee J."/>
        </authorList>
    </citation>
    <scope>NUCLEOTIDE SEQUENCE</scope>
</reference>
<dbReference type="SUPFAM" id="SSF54403">
    <property type="entry name" value="Cystatin/monellin"/>
    <property type="match status" value="1"/>
</dbReference>
<evidence type="ECO:0000259" key="6">
    <source>
        <dbReference type="Pfam" id="PF00031"/>
    </source>
</evidence>
<dbReference type="InterPro" id="IPR046350">
    <property type="entry name" value="Cystatin_sf"/>
</dbReference>